<evidence type="ECO:0000313" key="3">
    <source>
        <dbReference type="Proteomes" id="UP001172101"/>
    </source>
</evidence>
<gene>
    <name evidence="2" type="ORF">B0T26DRAFT_450415</name>
</gene>
<evidence type="ECO:0000256" key="1">
    <source>
        <dbReference type="SAM" id="MobiDB-lite"/>
    </source>
</evidence>
<organism evidence="2 3">
    <name type="scientific">Lasiosphaeria miniovina</name>
    <dbReference type="NCBI Taxonomy" id="1954250"/>
    <lineage>
        <taxon>Eukaryota</taxon>
        <taxon>Fungi</taxon>
        <taxon>Dikarya</taxon>
        <taxon>Ascomycota</taxon>
        <taxon>Pezizomycotina</taxon>
        <taxon>Sordariomycetes</taxon>
        <taxon>Sordariomycetidae</taxon>
        <taxon>Sordariales</taxon>
        <taxon>Lasiosphaeriaceae</taxon>
        <taxon>Lasiosphaeria</taxon>
    </lineage>
</organism>
<dbReference type="RefSeq" id="XP_060291462.1">
    <property type="nucleotide sequence ID" value="XM_060435101.1"/>
</dbReference>
<protein>
    <submittedName>
        <fullName evidence="2">Uncharacterized protein</fullName>
    </submittedName>
</protein>
<dbReference type="EMBL" id="JAUIRO010000007">
    <property type="protein sequence ID" value="KAK0706368.1"/>
    <property type="molecule type" value="Genomic_DNA"/>
</dbReference>
<comment type="caution">
    <text evidence="2">The sequence shown here is derived from an EMBL/GenBank/DDBJ whole genome shotgun (WGS) entry which is preliminary data.</text>
</comment>
<dbReference type="GeneID" id="85318371"/>
<dbReference type="Proteomes" id="UP001172101">
    <property type="component" value="Unassembled WGS sequence"/>
</dbReference>
<keyword evidence="3" id="KW-1185">Reference proteome</keyword>
<dbReference type="AlphaFoldDB" id="A0AA40DNI5"/>
<reference evidence="2" key="1">
    <citation type="submission" date="2023-06" db="EMBL/GenBank/DDBJ databases">
        <title>Genome-scale phylogeny and comparative genomics of the fungal order Sordariales.</title>
        <authorList>
            <consortium name="Lawrence Berkeley National Laboratory"/>
            <person name="Hensen N."/>
            <person name="Bonometti L."/>
            <person name="Westerberg I."/>
            <person name="Brannstrom I.O."/>
            <person name="Guillou S."/>
            <person name="Cros-Aarteil S."/>
            <person name="Calhoun S."/>
            <person name="Haridas S."/>
            <person name="Kuo A."/>
            <person name="Mondo S."/>
            <person name="Pangilinan J."/>
            <person name="Riley R."/>
            <person name="LaButti K."/>
            <person name="Andreopoulos B."/>
            <person name="Lipzen A."/>
            <person name="Chen C."/>
            <person name="Yanf M."/>
            <person name="Daum C."/>
            <person name="Ng V."/>
            <person name="Clum A."/>
            <person name="Steindorff A."/>
            <person name="Ohm R."/>
            <person name="Martin F."/>
            <person name="Silar P."/>
            <person name="Natvig D."/>
            <person name="Lalanne C."/>
            <person name="Gautier V."/>
            <person name="Ament-velasquez S.L."/>
            <person name="Kruys A."/>
            <person name="Hutchinson M.I."/>
            <person name="Powell A.J."/>
            <person name="Barry K."/>
            <person name="Miller A.N."/>
            <person name="Grigoriev I.V."/>
            <person name="Debuchy R."/>
            <person name="Gladieux P."/>
            <person name="Thoren M.H."/>
            <person name="Johannesson H."/>
        </authorList>
    </citation>
    <scope>NUCLEOTIDE SEQUENCE</scope>
    <source>
        <strain evidence="2">SMH2392-1A</strain>
    </source>
</reference>
<sequence length="102" mass="11495">MGVGLRYNKPNERTGLCYPSAFPARTPIRTDTSTARAFPMQATPNPQEPKLPFLHPNGSFQGPIDRRPDRSYLETAFTGLLATYSRQLPSSTTPDINRRRCR</sequence>
<evidence type="ECO:0000313" key="2">
    <source>
        <dbReference type="EMBL" id="KAK0706368.1"/>
    </source>
</evidence>
<accession>A0AA40DNI5</accession>
<feature type="region of interest" description="Disordered" evidence="1">
    <location>
        <begin position="39"/>
        <end position="68"/>
    </location>
</feature>
<proteinExistence type="predicted"/>
<name>A0AA40DNI5_9PEZI</name>